<reference evidence="2" key="1">
    <citation type="journal article" date="2022" name="Mol. Ecol. Resour.">
        <title>The genomes of chicory, endive, great burdock and yacon provide insights into Asteraceae palaeo-polyploidization history and plant inulin production.</title>
        <authorList>
            <person name="Fan W."/>
            <person name="Wang S."/>
            <person name="Wang H."/>
            <person name="Wang A."/>
            <person name="Jiang F."/>
            <person name="Liu H."/>
            <person name="Zhao H."/>
            <person name="Xu D."/>
            <person name="Zhang Y."/>
        </authorList>
    </citation>
    <scope>NUCLEOTIDE SEQUENCE [LARGE SCALE GENOMIC DNA]</scope>
    <source>
        <strain evidence="2">cv. Niubang</strain>
    </source>
</reference>
<gene>
    <name evidence="1" type="ORF">L6452_05846</name>
</gene>
<protein>
    <submittedName>
        <fullName evidence="1">Uncharacterized protein</fullName>
    </submittedName>
</protein>
<organism evidence="1 2">
    <name type="scientific">Arctium lappa</name>
    <name type="common">Greater burdock</name>
    <name type="synonym">Lappa major</name>
    <dbReference type="NCBI Taxonomy" id="4217"/>
    <lineage>
        <taxon>Eukaryota</taxon>
        <taxon>Viridiplantae</taxon>
        <taxon>Streptophyta</taxon>
        <taxon>Embryophyta</taxon>
        <taxon>Tracheophyta</taxon>
        <taxon>Spermatophyta</taxon>
        <taxon>Magnoliopsida</taxon>
        <taxon>eudicotyledons</taxon>
        <taxon>Gunneridae</taxon>
        <taxon>Pentapetalae</taxon>
        <taxon>asterids</taxon>
        <taxon>campanulids</taxon>
        <taxon>Asterales</taxon>
        <taxon>Asteraceae</taxon>
        <taxon>Carduoideae</taxon>
        <taxon>Cardueae</taxon>
        <taxon>Arctiinae</taxon>
        <taxon>Arctium</taxon>
    </lineage>
</organism>
<evidence type="ECO:0000313" key="2">
    <source>
        <dbReference type="Proteomes" id="UP001055879"/>
    </source>
</evidence>
<comment type="caution">
    <text evidence="1">The sequence shown here is derived from an EMBL/GenBank/DDBJ whole genome shotgun (WGS) entry which is preliminary data.</text>
</comment>
<dbReference type="Proteomes" id="UP001055879">
    <property type="component" value="Linkage Group LG02"/>
</dbReference>
<reference evidence="1 2" key="2">
    <citation type="journal article" date="2022" name="Mol. Ecol. Resour.">
        <title>The genomes of chicory, endive, great burdock and yacon provide insights into Asteraceae paleo-polyploidization history and plant inulin production.</title>
        <authorList>
            <person name="Fan W."/>
            <person name="Wang S."/>
            <person name="Wang H."/>
            <person name="Wang A."/>
            <person name="Jiang F."/>
            <person name="Liu H."/>
            <person name="Zhao H."/>
            <person name="Xu D."/>
            <person name="Zhang Y."/>
        </authorList>
    </citation>
    <scope>NUCLEOTIDE SEQUENCE [LARGE SCALE GENOMIC DNA]</scope>
    <source>
        <strain evidence="2">cv. Niubang</strain>
    </source>
</reference>
<name>A0ACB9EHH6_ARCLA</name>
<accession>A0ACB9EHH6</accession>
<dbReference type="EMBL" id="CM042048">
    <property type="protein sequence ID" value="KAI3758287.1"/>
    <property type="molecule type" value="Genomic_DNA"/>
</dbReference>
<evidence type="ECO:0000313" key="1">
    <source>
        <dbReference type="EMBL" id="KAI3758287.1"/>
    </source>
</evidence>
<sequence>MSISSATGYSYVFLSRRKIASFSSLLLKLMTETNYLVEPITGLTSILNSHMIVASQRLTNYILRLDFFMQILKYGNEIKWVVVIFISLSTNTSAAVEEAIASPPLTPLPEKSGTKVDPTMAIVLVCFLSAFFMICVVSAYFRHYAERQLRLTASTTNGSEAGSMRSVVHGLDPAVIATFSIFSYSSVKGIKIGHTVLECAVCLNEFQDHETLRLLPKCSHVFHSECIDTWLASHVTCPVCRADLMARPGELSHVTESLHHPVDPDIDCTSTEFLLPNESKCSIPITTEMPRSHSTGNSMVVRPIENVERYTLRLPTDKRDLFVNSITTLPTSPHMAFPMESSQKMSFRSVSVGSTRRLDYVCYEGREGGTSRDVSSGSHVPKWWK</sequence>
<proteinExistence type="predicted"/>
<keyword evidence="2" id="KW-1185">Reference proteome</keyword>